<dbReference type="Proteomes" id="UP000575083">
    <property type="component" value="Unassembled WGS sequence"/>
</dbReference>
<evidence type="ECO:0000313" key="1">
    <source>
        <dbReference type="EMBL" id="MBB6561880.1"/>
    </source>
</evidence>
<proteinExistence type="predicted"/>
<comment type="caution">
    <text evidence="1">The sequence shown here is derived from an EMBL/GenBank/DDBJ whole genome shotgun (WGS) entry which is preliminary data.</text>
</comment>
<sequence>MRTRSETFKFIRARKVSHGRFAHPSTDAIGALQLWTALGMGRSGEILSAPESECLVVRVTYPLQQGMLATSELQQCCLSRGIEREPVPEGPGS</sequence>
<dbReference type="AlphaFoldDB" id="A0A7X0PH65"/>
<gene>
    <name evidence="1" type="ORF">HNP48_004582</name>
</gene>
<protein>
    <submittedName>
        <fullName evidence="1">Uncharacterized protein</fullName>
    </submittedName>
</protein>
<name>A0A7X0PH65_9BURK</name>
<keyword evidence="2" id="KW-1185">Reference proteome</keyword>
<dbReference type="EMBL" id="JACHLK010000010">
    <property type="protein sequence ID" value="MBB6561880.1"/>
    <property type="molecule type" value="Genomic_DNA"/>
</dbReference>
<organism evidence="1 2">
    <name type="scientific">Acidovorax soli</name>
    <dbReference type="NCBI Taxonomy" id="592050"/>
    <lineage>
        <taxon>Bacteria</taxon>
        <taxon>Pseudomonadati</taxon>
        <taxon>Pseudomonadota</taxon>
        <taxon>Betaproteobacteria</taxon>
        <taxon>Burkholderiales</taxon>
        <taxon>Comamonadaceae</taxon>
        <taxon>Acidovorax</taxon>
    </lineage>
</organism>
<reference evidence="1 2" key="1">
    <citation type="submission" date="2020-08" db="EMBL/GenBank/DDBJ databases">
        <title>Functional genomics of gut bacteria from endangered species of beetles.</title>
        <authorList>
            <person name="Carlos-Shanley C."/>
        </authorList>
    </citation>
    <scope>NUCLEOTIDE SEQUENCE [LARGE SCALE GENOMIC DNA]</scope>
    <source>
        <strain evidence="1 2">S00198</strain>
    </source>
</reference>
<evidence type="ECO:0000313" key="2">
    <source>
        <dbReference type="Proteomes" id="UP000575083"/>
    </source>
</evidence>
<accession>A0A7X0PH65</accession>
<dbReference type="RefSeq" id="WP_184861376.1">
    <property type="nucleotide sequence ID" value="NZ_JACHLK010000010.1"/>
</dbReference>